<proteinExistence type="predicted"/>
<organism evidence="2 3">
    <name type="scientific">Fertoeibacter niger</name>
    <dbReference type="NCBI Taxonomy" id="2656921"/>
    <lineage>
        <taxon>Bacteria</taxon>
        <taxon>Pseudomonadati</taxon>
        <taxon>Pseudomonadota</taxon>
        <taxon>Alphaproteobacteria</taxon>
        <taxon>Rhodobacterales</taxon>
        <taxon>Paracoccaceae</taxon>
        <taxon>Fertoeibacter</taxon>
    </lineage>
</organism>
<keyword evidence="1" id="KW-0732">Signal</keyword>
<feature type="signal peptide" evidence="1">
    <location>
        <begin position="1"/>
        <end position="28"/>
    </location>
</feature>
<feature type="chain" id="PRO_5036449779" evidence="1">
    <location>
        <begin position="29"/>
        <end position="223"/>
    </location>
</feature>
<dbReference type="RefSeq" id="WP_152826864.1">
    <property type="nucleotide sequence ID" value="NZ_WHUT02000007.1"/>
</dbReference>
<sequence length="223" mass="23317">MTSQARFRTLAATLLGLALAGCGSTDNAQSVSAFLSDLTRSVRPDGAAAAPADLGLTRAALAGFTTPLQLVTLEPSGVSAVMGPLGSNNGADTWSSADNRTISYRQGIVVATRGLSGDLMSASVPTLGQIAAGSGTHSRVHFYLNGLDQTERQDFRCTLSSAGSETLTIVGLGYPTRRIDEDCSGAAGSFRNSYWIEGGTYLRQSRQYVAKEAGFLVTKRLVD</sequence>
<dbReference type="InterPro" id="IPR023373">
    <property type="entry name" value="YmcC_sf"/>
</dbReference>
<keyword evidence="2" id="KW-0449">Lipoprotein</keyword>
<gene>
    <name evidence="2" type="ORF">GEU84_013415</name>
</gene>
<keyword evidence="3" id="KW-1185">Reference proteome</keyword>
<dbReference type="Gene3D" id="2.40.360.10">
    <property type="entry name" value="YmcC-like"/>
    <property type="match status" value="1"/>
</dbReference>
<name>A0A8X8H379_9RHOB</name>
<dbReference type="Pfam" id="PF11102">
    <property type="entry name" value="YjbF"/>
    <property type="match status" value="1"/>
</dbReference>
<protein>
    <submittedName>
        <fullName evidence="2">YjbF family lipoprotein</fullName>
    </submittedName>
</protein>
<dbReference type="PROSITE" id="PS51257">
    <property type="entry name" value="PROKAR_LIPOPROTEIN"/>
    <property type="match status" value="1"/>
</dbReference>
<evidence type="ECO:0000256" key="1">
    <source>
        <dbReference type="SAM" id="SignalP"/>
    </source>
</evidence>
<dbReference type="EMBL" id="WHUT02000007">
    <property type="protein sequence ID" value="NUB45392.1"/>
    <property type="molecule type" value="Genomic_DNA"/>
</dbReference>
<accession>A0A8X8H379</accession>
<dbReference type="InterPro" id="IPR021308">
    <property type="entry name" value="GfcB"/>
</dbReference>
<dbReference type="Proteomes" id="UP000484076">
    <property type="component" value="Unassembled WGS sequence"/>
</dbReference>
<reference evidence="2" key="1">
    <citation type="submission" date="2020-05" db="EMBL/GenBank/DDBJ databases">
        <title>Fertoebacter nigrum gen. nov., sp. nov., a new member of the family Rhodobacteraceae.</title>
        <authorList>
            <person name="Szuroczki S."/>
            <person name="Abbaszade G."/>
            <person name="Buni D."/>
            <person name="Schumann P."/>
            <person name="Toth E."/>
        </authorList>
    </citation>
    <scope>NUCLEOTIDE SEQUENCE</scope>
    <source>
        <strain evidence="2">RG-N-1a</strain>
    </source>
</reference>
<dbReference type="SUPFAM" id="SSF159270">
    <property type="entry name" value="YmcC-like"/>
    <property type="match status" value="1"/>
</dbReference>
<evidence type="ECO:0000313" key="3">
    <source>
        <dbReference type="Proteomes" id="UP000484076"/>
    </source>
</evidence>
<evidence type="ECO:0000313" key="2">
    <source>
        <dbReference type="EMBL" id="NUB45392.1"/>
    </source>
</evidence>
<comment type="caution">
    <text evidence="2">The sequence shown here is derived from an EMBL/GenBank/DDBJ whole genome shotgun (WGS) entry which is preliminary data.</text>
</comment>
<dbReference type="AlphaFoldDB" id="A0A8X8H379"/>